<dbReference type="PROSITE" id="PS00759">
    <property type="entry name" value="ARGE_DAPE_CPG2_2"/>
    <property type="match status" value="1"/>
</dbReference>
<evidence type="ECO:0000256" key="4">
    <source>
        <dbReference type="ARBA" id="ARBA00022670"/>
    </source>
</evidence>
<keyword evidence="4" id="KW-0645">Protease</keyword>
<dbReference type="InterPro" id="IPR001261">
    <property type="entry name" value="ArgE/DapE_CS"/>
</dbReference>
<dbReference type="SUPFAM" id="SSF53187">
    <property type="entry name" value="Zn-dependent exopeptidases"/>
    <property type="match status" value="1"/>
</dbReference>
<evidence type="ECO:0000256" key="1">
    <source>
        <dbReference type="ARBA" id="ARBA00000870"/>
    </source>
</evidence>
<reference evidence="13" key="1">
    <citation type="submission" date="2020-10" db="EMBL/GenBank/DDBJ databases">
        <authorList>
            <person name="Gilroy R."/>
        </authorList>
    </citation>
    <scope>NUCLEOTIDE SEQUENCE</scope>
    <source>
        <strain evidence="13">ChiSjej3B21-11622</strain>
    </source>
</reference>
<keyword evidence="7 11" id="KW-0862">Zinc</keyword>
<evidence type="ECO:0000256" key="2">
    <source>
        <dbReference type="ARBA" id="ARBA00009692"/>
    </source>
</evidence>
<dbReference type="PANTHER" id="PTHR42994">
    <property type="entry name" value="PEPTIDASE T"/>
    <property type="match status" value="1"/>
</dbReference>
<gene>
    <name evidence="13" type="primary">pepT</name>
    <name evidence="13" type="ORF">IAB26_11460</name>
</gene>
<name>A0A9D0ZWH8_9FIRM</name>
<evidence type="ECO:0000256" key="5">
    <source>
        <dbReference type="ARBA" id="ARBA00022723"/>
    </source>
</evidence>
<keyword evidence="3 13" id="KW-0031">Aminopeptidase</keyword>
<feature type="binding site" evidence="11">
    <location>
        <position position="378"/>
    </location>
    <ligand>
        <name>Zn(2+)</name>
        <dbReference type="ChEBI" id="CHEBI:29105"/>
        <label>2</label>
    </ligand>
</feature>
<evidence type="ECO:0000256" key="7">
    <source>
        <dbReference type="ARBA" id="ARBA00022833"/>
    </source>
</evidence>
<comment type="caution">
    <text evidence="13">The sequence shown here is derived from an EMBL/GenBank/DDBJ whole genome shotgun (WGS) entry which is preliminary data.</text>
</comment>
<feature type="active site" evidence="10">
    <location>
        <position position="80"/>
    </location>
</feature>
<feature type="binding site" evidence="11">
    <location>
        <position position="140"/>
    </location>
    <ligand>
        <name>Zn(2+)</name>
        <dbReference type="ChEBI" id="CHEBI:29105"/>
        <label>1</label>
    </ligand>
</feature>
<dbReference type="GO" id="GO:0045148">
    <property type="term" value="F:tripeptide aminopeptidase activity"/>
    <property type="evidence" value="ECO:0007669"/>
    <property type="project" value="UniProtKB-UniRule"/>
</dbReference>
<keyword evidence="5 11" id="KW-0479">Metal-binding</keyword>
<feature type="binding site" evidence="11">
    <location>
        <position position="174"/>
    </location>
    <ligand>
        <name>Zn(2+)</name>
        <dbReference type="ChEBI" id="CHEBI:29105"/>
        <label>2</label>
    </ligand>
</feature>
<dbReference type="Proteomes" id="UP000886886">
    <property type="component" value="Unassembled WGS sequence"/>
</dbReference>
<dbReference type="InterPro" id="IPR002933">
    <property type="entry name" value="Peptidase_M20"/>
</dbReference>
<evidence type="ECO:0000259" key="12">
    <source>
        <dbReference type="Pfam" id="PF07687"/>
    </source>
</evidence>
<feature type="binding site" evidence="11">
    <location>
        <position position="78"/>
    </location>
    <ligand>
        <name>Zn(2+)</name>
        <dbReference type="ChEBI" id="CHEBI:29105"/>
        <label>1</label>
    </ligand>
</feature>
<dbReference type="NCBIfam" id="NF009920">
    <property type="entry name" value="PRK13381.1"/>
    <property type="match status" value="1"/>
</dbReference>
<feature type="active site" description="Proton acceptor" evidence="10">
    <location>
        <position position="173"/>
    </location>
</feature>
<dbReference type="Gene3D" id="3.40.630.10">
    <property type="entry name" value="Zn peptidases"/>
    <property type="match status" value="1"/>
</dbReference>
<dbReference type="Pfam" id="PF01546">
    <property type="entry name" value="Peptidase_M20"/>
    <property type="match status" value="1"/>
</dbReference>
<dbReference type="EMBL" id="DVFT01000169">
    <property type="protein sequence ID" value="HIQ97166.1"/>
    <property type="molecule type" value="Genomic_DNA"/>
</dbReference>
<dbReference type="GO" id="GO:0006508">
    <property type="term" value="P:proteolysis"/>
    <property type="evidence" value="ECO:0007669"/>
    <property type="project" value="UniProtKB-UniRule"/>
</dbReference>
<dbReference type="GO" id="GO:0008237">
    <property type="term" value="F:metallopeptidase activity"/>
    <property type="evidence" value="ECO:0007669"/>
    <property type="project" value="UniProtKB-KW"/>
</dbReference>
<organism evidence="13 14">
    <name type="scientific">Candidatus Limivivens merdigallinarum</name>
    <dbReference type="NCBI Taxonomy" id="2840859"/>
    <lineage>
        <taxon>Bacteria</taxon>
        <taxon>Bacillati</taxon>
        <taxon>Bacillota</taxon>
        <taxon>Clostridia</taxon>
        <taxon>Lachnospirales</taxon>
        <taxon>Lachnospiraceae</taxon>
        <taxon>Lachnospiraceae incertae sedis</taxon>
        <taxon>Candidatus Limivivens</taxon>
    </lineage>
</organism>
<feature type="domain" description="Peptidase M20 dimerisation" evidence="12">
    <location>
        <begin position="205"/>
        <end position="308"/>
    </location>
</feature>
<evidence type="ECO:0000256" key="3">
    <source>
        <dbReference type="ARBA" id="ARBA00022438"/>
    </source>
</evidence>
<dbReference type="SUPFAM" id="SSF55031">
    <property type="entry name" value="Bacterial exopeptidase dimerisation domain"/>
    <property type="match status" value="1"/>
</dbReference>
<comment type="similarity">
    <text evidence="2">Belongs to the peptidase M20B family.</text>
</comment>
<evidence type="ECO:0000256" key="6">
    <source>
        <dbReference type="ARBA" id="ARBA00022801"/>
    </source>
</evidence>
<evidence type="ECO:0000313" key="14">
    <source>
        <dbReference type="Proteomes" id="UP000886886"/>
    </source>
</evidence>
<accession>A0A9D0ZWH8</accession>
<dbReference type="CDD" id="cd03892">
    <property type="entry name" value="M20_peptT"/>
    <property type="match status" value="1"/>
</dbReference>
<dbReference type="EC" id="3.4.11.4" evidence="9"/>
<dbReference type="InterPro" id="IPR010161">
    <property type="entry name" value="Peptidase_M20B"/>
</dbReference>
<comment type="catalytic activity">
    <reaction evidence="1">
        <text>Release of the N-terminal residue from a tripeptide.</text>
        <dbReference type="EC" id="3.4.11.4"/>
    </reaction>
</comment>
<evidence type="ECO:0000256" key="10">
    <source>
        <dbReference type="PIRSR" id="PIRSR037215-1"/>
    </source>
</evidence>
<dbReference type="InterPro" id="IPR011650">
    <property type="entry name" value="Peptidase_M20_dimer"/>
</dbReference>
<protein>
    <recommendedName>
        <fullName evidence="9">Peptidase T</fullName>
        <ecNumber evidence="9">3.4.11.4</ecNumber>
    </recommendedName>
</protein>
<dbReference type="PROSITE" id="PS00758">
    <property type="entry name" value="ARGE_DAPE_CPG2_1"/>
    <property type="match status" value="1"/>
</dbReference>
<reference evidence="13" key="2">
    <citation type="journal article" date="2021" name="PeerJ">
        <title>Extensive microbial diversity within the chicken gut microbiome revealed by metagenomics and culture.</title>
        <authorList>
            <person name="Gilroy R."/>
            <person name="Ravi A."/>
            <person name="Getino M."/>
            <person name="Pursley I."/>
            <person name="Horton D.L."/>
            <person name="Alikhan N.F."/>
            <person name="Baker D."/>
            <person name="Gharbi K."/>
            <person name="Hall N."/>
            <person name="Watson M."/>
            <person name="Adriaenssens E.M."/>
            <person name="Foster-Nyarko E."/>
            <person name="Jarju S."/>
            <person name="Secka A."/>
            <person name="Antonio M."/>
            <person name="Oren A."/>
            <person name="Chaudhuri R.R."/>
            <person name="La Ragione R."/>
            <person name="Hildebrand F."/>
            <person name="Pallen M.J."/>
        </authorList>
    </citation>
    <scope>NUCLEOTIDE SEQUENCE</scope>
    <source>
        <strain evidence="13">ChiSjej3B21-11622</strain>
    </source>
</reference>
<dbReference type="GO" id="GO:0008270">
    <property type="term" value="F:zinc ion binding"/>
    <property type="evidence" value="ECO:0007669"/>
    <property type="project" value="InterPro"/>
</dbReference>
<keyword evidence="8" id="KW-0482">Metalloprotease</keyword>
<proteinExistence type="inferred from homology"/>
<dbReference type="PANTHER" id="PTHR42994:SF1">
    <property type="entry name" value="PEPTIDASE T"/>
    <property type="match status" value="1"/>
</dbReference>
<dbReference type="PIRSF" id="PIRSF037215">
    <property type="entry name" value="Peptidase_M20B"/>
    <property type="match status" value="1"/>
</dbReference>
<dbReference type="GO" id="GO:0006518">
    <property type="term" value="P:peptide metabolic process"/>
    <property type="evidence" value="ECO:0007669"/>
    <property type="project" value="InterPro"/>
</dbReference>
<feature type="binding site" evidence="11">
    <location>
        <position position="196"/>
    </location>
    <ligand>
        <name>Zn(2+)</name>
        <dbReference type="ChEBI" id="CHEBI:29105"/>
        <label>1</label>
    </ligand>
</feature>
<comment type="cofactor">
    <cofactor evidence="11">
        <name>Zn(2+)</name>
        <dbReference type="ChEBI" id="CHEBI:29105"/>
    </cofactor>
    <text evidence="11">Binds 2 Zn(2+) ions per subunit.</text>
</comment>
<dbReference type="Gene3D" id="3.30.70.360">
    <property type="match status" value="1"/>
</dbReference>
<evidence type="ECO:0000313" key="13">
    <source>
        <dbReference type="EMBL" id="HIQ97166.1"/>
    </source>
</evidence>
<evidence type="ECO:0000256" key="9">
    <source>
        <dbReference type="NCBIfam" id="TIGR01882"/>
    </source>
</evidence>
<dbReference type="NCBIfam" id="NF003976">
    <property type="entry name" value="PRK05469.1"/>
    <property type="match status" value="1"/>
</dbReference>
<feature type="binding site" evidence="11">
    <location>
        <position position="140"/>
    </location>
    <ligand>
        <name>Zn(2+)</name>
        <dbReference type="ChEBI" id="CHEBI:29105"/>
        <label>2</label>
    </ligand>
</feature>
<evidence type="ECO:0000256" key="11">
    <source>
        <dbReference type="PIRSR" id="PIRSR037215-2"/>
    </source>
</evidence>
<dbReference type="NCBIfam" id="TIGR01882">
    <property type="entry name" value="peptidase-T"/>
    <property type="match status" value="1"/>
</dbReference>
<sequence>MRPYERFIKYAMIPTASNENSAAVPSTQCQFNLAHVLVDELLAMGVSDARVNEKCYVYATIPATEGYEDKPAIGFIAHMDTVSDFADKQVQPVIHKNYDGGDLKLGNSGRTLEVALFPHLPSLKGRTLITSEGDTILGADDKAGVAEIMCLAEKLMNQEFPHGKICIGFTPDEEVGNGAEFFDVKGFGAEFAYTVDGGAENEIEYENFNAYKADIEVAGFNIHPGSAKDRMVNASLVAMEFNAMLPEGQTPRETEGYEGFYHLDKMSGTVEKAHLSYILRDHDSGEMERRKAVLQEIARKLNEKYGEGTVKVTLKEQYRNMKECIQENFHLIENALTAVKASGVEPMVVPIRGGTDGARLSFMGLPCPNLGTGGYAFHGPYEHITAEGMDIALNNLCEIVKQYSK</sequence>
<dbReference type="InterPro" id="IPR036264">
    <property type="entry name" value="Bact_exopeptidase_dim_dom"/>
</dbReference>
<keyword evidence="6 13" id="KW-0378">Hydrolase</keyword>
<dbReference type="AlphaFoldDB" id="A0A9D0ZWH8"/>
<dbReference type="Pfam" id="PF07687">
    <property type="entry name" value="M20_dimer"/>
    <property type="match status" value="1"/>
</dbReference>
<evidence type="ECO:0000256" key="8">
    <source>
        <dbReference type="ARBA" id="ARBA00023049"/>
    </source>
</evidence>